<protein>
    <submittedName>
        <fullName evidence="1">Uncharacterized protein</fullName>
    </submittedName>
</protein>
<reference evidence="1 2" key="1">
    <citation type="journal article" date="2020" name="Phytopathology">
        <title>Genome Sequence Resources of Colletotrichum truncatum, C. plurivorum, C. musicola, and C. sojae: Four Species Pathogenic to Soybean (Glycine max).</title>
        <authorList>
            <person name="Rogerio F."/>
            <person name="Boufleur T.R."/>
            <person name="Ciampi-Guillardi M."/>
            <person name="Sukno S.A."/>
            <person name="Thon M.R."/>
            <person name="Massola Junior N.S."/>
            <person name="Baroncelli R."/>
        </authorList>
    </citation>
    <scope>NUCLEOTIDE SEQUENCE [LARGE SCALE GENOMIC DNA]</scope>
    <source>
        <strain evidence="1 2">CMES1059</strain>
    </source>
</reference>
<accession>A0ACC3YVJ3</accession>
<proteinExistence type="predicted"/>
<sequence length="479" mass="55350">MASKYWDPGTLFQIISFGDDNEIQCVGRATSRGGARCRWTVTADKRQRITSMLEQMARRQPSNVTDDELRSLARLCLCQDWHARQENDTALRWGAVTRQAAEHLNNACASSVEDFADGFIQEAREQGLVHDTSAIFGLPRLPLAKRWASRKLRVFIADHTQRTLKSKNEELSRLRQAQSENEKHQRESNEQVQNLEKKIQGMAQVQKSQGETEVREIRARYAEATNNAQRLQKSIEYQQAKLERVISVLNEKDRIIRDLSNDKVGLECALEKANEREQDLSLRVTRLENSIKEADEGHIKAIGSEKARLEEKIQQVKEREEGLRSEVTRTIEENGRMSMENCTNLNKLNDLERELNVARGRIRHFEMELSGTRNRIKELLEDQTATRKEAEQCRAQFENKRQLSLVRQMQISILSRRIAKLEAGISASEVHRTEFGPADSQRNVLETTLGCIHWLHQRGSWMKKPKNALVAWPSWLNWF</sequence>
<gene>
    <name evidence="1" type="ORF">CTRU02_209753</name>
</gene>
<name>A0ACC3YVJ3_COLTU</name>
<keyword evidence="2" id="KW-1185">Reference proteome</keyword>
<comment type="caution">
    <text evidence="1">The sequence shown here is derived from an EMBL/GenBank/DDBJ whole genome shotgun (WGS) entry which is preliminary data.</text>
</comment>
<evidence type="ECO:0000313" key="1">
    <source>
        <dbReference type="EMBL" id="KAL0935162.1"/>
    </source>
</evidence>
<dbReference type="Proteomes" id="UP000805649">
    <property type="component" value="Unassembled WGS sequence"/>
</dbReference>
<dbReference type="EMBL" id="VUJX02000006">
    <property type="protein sequence ID" value="KAL0935162.1"/>
    <property type="molecule type" value="Genomic_DNA"/>
</dbReference>
<organism evidence="1 2">
    <name type="scientific">Colletotrichum truncatum</name>
    <name type="common">Anthracnose fungus</name>
    <name type="synonym">Colletotrichum capsici</name>
    <dbReference type="NCBI Taxonomy" id="5467"/>
    <lineage>
        <taxon>Eukaryota</taxon>
        <taxon>Fungi</taxon>
        <taxon>Dikarya</taxon>
        <taxon>Ascomycota</taxon>
        <taxon>Pezizomycotina</taxon>
        <taxon>Sordariomycetes</taxon>
        <taxon>Hypocreomycetidae</taxon>
        <taxon>Glomerellales</taxon>
        <taxon>Glomerellaceae</taxon>
        <taxon>Colletotrichum</taxon>
        <taxon>Colletotrichum truncatum species complex</taxon>
    </lineage>
</organism>
<evidence type="ECO:0000313" key="2">
    <source>
        <dbReference type="Proteomes" id="UP000805649"/>
    </source>
</evidence>